<keyword evidence="4" id="KW-0560">Oxidoreductase</keyword>
<accession>A0ABZ0S308</accession>
<evidence type="ECO:0000313" key="6">
    <source>
        <dbReference type="Proteomes" id="UP001322664"/>
    </source>
</evidence>
<protein>
    <recommendedName>
        <fullName evidence="2">Glutathione peroxidase homolog BsaA</fullName>
    </recommendedName>
</protein>
<gene>
    <name evidence="5" type="ORF">R6U77_08200</name>
</gene>
<dbReference type="InterPro" id="IPR036249">
    <property type="entry name" value="Thioredoxin-like_sf"/>
</dbReference>
<dbReference type="PANTHER" id="PTHR11592:SF78">
    <property type="entry name" value="GLUTATHIONE PEROXIDASE"/>
    <property type="match status" value="1"/>
</dbReference>
<organism evidence="5 6">
    <name type="scientific">Lysinibacillus louembei</name>
    <dbReference type="NCBI Taxonomy" id="1470088"/>
    <lineage>
        <taxon>Bacteria</taxon>
        <taxon>Bacillati</taxon>
        <taxon>Bacillota</taxon>
        <taxon>Bacilli</taxon>
        <taxon>Bacillales</taxon>
        <taxon>Bacillaceae</taxon>
        <taxon>Lysinibacillus</taxon>
    </lineage>
</organism>
<dbReference type="RefSeq" id="WP_319838357.1">
    <property type="nucleotide sequence ID" value="NZ_CP137624.1"/>
</dbReference>
<name>A0ABZ0S308_9BACI</name>
<dbReference type="InterPro" id="IPR029760">
    <property type="entry name" value="GPX_CS"/>
</dbReference>
<dbReference type="InterPro" id="IPR000889">
    <property type="entry name" value="Glutathione_peroxidase"/>
</dbReference>
<dbReference type="SUPFAM" id="SSF52833">
    <property type="entry name" value="Thioredoxin-like"/>
    <property type="match status" value="1"/>
</dbReference>
<comment type="similarity">
    <text evidence="1">Belongs to the glutathione peroxidase family.</text>
</comment>
<dbReference type="EMBL" id="CP137624">
    <property type="protein sequence ID" value="WPK13966.1"/>
    <property type="molecule type" value="Genomic_DNA"/>
</dbReference>
<evidence type="ECO:0000256" key="2">
    <source>
        <dbReference type="ARBA" id="ARBA00020077"/>
    </source>
</evidence>
<dbReference type="PROSITE" id="PS51355">
    <property type="entry name" value="GLUTATHIONE_PEROXID_3"/>
    <property type="match status" value="1"/>
</dbReference>
<evidence type="ECO:0000313" key="5">
    <source>
        <dbReference type="EMBL" id="WPK13966.1"/>
    </source>
</evidence>
<proteinExistence type="inferred from homology"/>
<evidence type="ECO:0000256" key="1">
    <source>
        <dbReference type="ARBA" id="ARBA00006926"/>
    </source>
</evidence>
<evidence type="ECO:0000256" key="4">
    <source>
        <dbReference type="ARBA" id="ARBA00023002"/>
    </source>
</evidence>
<dbReference type="PROSITE" id="PS00763">
    <property type="entry name" value="GLUTATHIONE_PEROXID_2"/>
    <property type="match status" value="1"/>
</dbReference>
<dbReference type="Pfam" id="PF00255">
    <property type="entry name" value="GSHPx"/>
    <property type="match status" value="1"/>
</dbReference>
<keyword evidence="6" id="KW-1185">Reference proteome</keyword>
<evidence type="ECO:0000256" key="3">
    <source>
        <dbReference type="ARBA" id="ARBA00022559"/>
    </source>
</evidence>
<sequence>MVNTPTECGFTKQYEALESLYKEFAEEKFEVLDFPCNQFAEQAHGTIEEINQFCSLNYGHASKKLM</sequence>
<dbReference type="Gene3D" id="3.40.30.10">
    <property type="entry name" value="Glutaredoxin"/>
    <property type="match status" value="1"/>
</dbReference>
<keyword evidence="3" id="KW-0575">Peroxidase</keyword>
<dbReference type="Proteomes" id="UP001322664">
    <property type="component" value="Chromosome"/>
</dbReference>
<reference evidence="5 6" key="1">
    <citation type="submission" date="2023-09" db="EMBL/GenBank/DDBJ databases">
        <authorList>
            <person name="Page C.A."/>
            <person name="Perez-Diaz I.M."/>
        </authorList>
    </citation>
    <scope>NUCLEOTIDE SEQUENCE [LARGE SCALE GENOMIC DNA]</scope>
    <source>
        <strain evidence="5 6">Ll15</strain>
    </source>
</reference>
<dbReference type="PANTHER" id="PTHR11592">
    <property type="entry name" value="GLUTATHIONE PEROXIDASE"/>
    <property type="match status" value="1"/>
</dbReference>